<evidence type="ECO:0000256" key="7">
    <source>
        <dbReference type="SAM" id="Phobius"/>
    </source>
</evidence>
<dbReference type="Pfam" id="PF10334">
    <property type="entry name" value="BRE4"/>
    <property type="match status" value="1"/>
</dbReference>
<evidence type="ECO:0000313" key="12">
    <source>
        <dbReference type="Proteomes" id="UP000567179"/>
    </source>
</evidence>
<feature type="region of interest" description="Disordered" evidence="6">
    <location>
        <begin position="840"/>
        <end position="892"/>
    </location>
</feature>
<evidence type="ECO:0000256" key="5">
    <source>
        <dbReference type="SAM" id="Coils"/>
    </source>
</evidence>
<feature type="domain" description="Putative ER transporter 6TM N-terminal" evidence="9">
    <location>
        <begin position="625"/>
        <end position="744"/>
    </location>
</feature>
<feature type="domain" description="Putative ER transporter 6TM N-terminal" evidence="9">
    <location>
        <begin position="85"/>
        <end position="426"/>
    </location>
</feature>
<evidence type="ECO:0000256" key="2">
    <source>
        <dbReference type="ARBA" id="ARBA00022692"/>
    </source>
</evidence>
<comment type="caution">
    <text evidence="11">The sequence shown here is derived from an EMBL/GenBank/DDBJ whole genome shotgun (WGS) entry which is preliminary data.</text>
</comment>
<feature type="compositionally biased region" description="Low complexity" evidence="6">
    <location>
        <begin position="21"/>
        <end position="45"/>
    </location>
</feature>
<evidence type="ECO:0000256" key="1">
    <source>
        <dbReference type="ARBA" id="ARBA00004141"/>
    </source>
</evidence>
<feature type="coiled-coil region" evidence="5">
    <location>
        <begin position="709"/>
        <end position="742"/>
    </location>
</feature>
<feature type="transmembrane region" description="Helical" evidence="7">
    <location>
        <begin position="1138"/>
        <end position="1155"/>
    </location>
</feature>
<evidence type="ECO:0008006" key="13">
    <source>
        <dbReference type="Google" id="ProtNLM"/>
    </source>
</evidence>
<feature type="compositionally biased region" description="Polar residues" evidence="6">
    <location>
        <begin position="46"/>
        <end position="61"/>
    </location>
</feature>
<evidence type="ECO:0000256" key="6">
    <source>
        <dbReference type="SAM" id="MobiDB-lite"/>
    </source>
</evidence>
<dbReference type="PANTHER" id="PTHR37994">
    <property type="entry name" value="ARAE_2_N DOMAIN-CONTAINING PROTEIN-RELATED"/>
    <property type="match status" value="1"/>
</dbReference>
<dbReference type="InterPro" id="IPR049453">
    <property type="entry name" value="Memb_transporter_dom"/>
</dbReference>
<evidence type="ECO:0000259" key="9">
    <source>
        <dbReference type="Pfam" id="PF10337"/>
    </source>
</evidence>
<gene>
    <name evidence="11" type="ORF">D9619_003562</name>
</gene>
<comment type="subcellular location">
    <subcellularLocation>
        <location evidence="1">Membrane</location>
        <topology evidence="1">Multi-pass membrane protein</topology>
    </subcellularLocation>
</comment>
<feature type="compositionally biased region" description="Basic and acidic residues" evidence="6">
    <location>
        <begin position="326"/>
        <end position="336"/>
    </location>
</feature>
<feature type="compositionally biased region" description="Polar residues" evidence="6">
    <location>
        <begin position="576"/>
        <end position="589"/>
    </location>
</feature>
<accession>A0A8H5EU23</accession>
<feature type="compositionally biased region" description="Basic and acidic residues" evidence="6">
    <location>
        <begin position="854"/>
        <end position="874"/>
    </location>
</feature>
<sequence length="1380" mass="152190">MNTSVKTGKTATMPSLREKSIPPLSRQSSSSTSPSPSSNEFTPSTAKATANNSPKENCSAQKKTKSRPKPKPKWLTFLTSRLEWVPANWTFAKWKPVIRCALVAWISLVLFVIPAVEREMGQASILILTVAFLSPPSDPFLMMLEREILIIFFVCLAWAWASLGIFLANLSRNYRDPNVTFLEAATGRYIEAAPSIIMAVFAFLGSATFLFIRARKGPGPYFVPTVLACICLDISFTTACIFPYPFYDSGRGVVLPLALHTAICIVVSLIVFPSTVSTLFTTRLVAVLTPLEGMLDKNIELLAVGPYDDMSATLRRSAEQGDDENSPEHDHSRPNNKESGGAANEKETPDSQATNSSPVAPYASTLASARALTRAAESALAHLAAVGRLLHSDLIYSRFAPSDFDAFHKLCRRLAGRADGLGIYFGLVEAGLSTHAGVNPDSRPMTSVDTISVVGEGGGIGSGGGGMIAGAERGQGHKFTPRRVDSLPATLHAREMSRATGTRSPAQPHHRHGRASNNAHAQLHFATLNHSQSLPGLRPETEIRIRVASVHAGGRSGTATPNMAGTGPPHLKQNHTHAASQSHSESDTTAYSHRAHALHLHHAMLPLTRGLSHVPGLKHEHGGNHEDVPRLSSKKAEWAVGTFESQRYMNLEATRLHDPRADEWTRLTFGLLRESCTPFLGLCALGINTTKRWLTDDVQSGRLKHFFGIKRAEEQKRKEERRKEIEEVRDKLQEGLRVFKEEERHLVLGPYLRAFERSVVPPPAVTPHASPLSTPLRSDESLPRMSMADRGAPSLSGNRNRDNMGETTPNKDVVYLMDDIVAATHDGIFPETRMRESSPCSVANHFANPNLENAGKDGADDYKHSEGSGTHERTNSPGAQEPSTPGLKDSPEMPPHRYLFHCYVYQYNLIQMGRIVIQMLDEILRLEAERPEPKLWTPVAHLFTWTPWCVADSPNAEQIIDEDDDPDVIQGFYQKELDQATGIGPGAAGINTTTAYSKTNSATWYEPELESTNLGLPRQRDPDSLPPRNAFEWFFNQISSESVFLGNASGVGAHLHCEISNIFCSFMGQLSLSRFRGDTTFILVARITSTFFGGVAGMVMWYISTGSGNGSPYGLAATCFVCFPFFFFARLYWPVPQLMNIVFFVTAVLVVGFSYQDQHVVNPGSPGTGYQKRTLLVSAGVFAAFIASFLPPATTIRRYERTLLATTSAEMGTIYCAILSFANTKHKEEIQDIIVSLLALRSKLTRSYSLRTNVGYEFSLRGRWPSERYQAVADLQMALAYSLSHLVSVLEHLEPSWSRAFLRRTRFMDPGFQGDILAVVSMISNSLRTGTPLPQITPCPLLDRFTYKYHGLDVIHKDSEEDYGLPRNLSMDTLENEQYL</sequence>
<feature type="transmembrane region" description="Helical" evidence="7">
    <location>
        <begin position="148"/>
        <end position="169"/>
    </location>
</feature>
<feature type="region of interest" description="Disordered" evidence="6">
    <location>
        <begin position="552"/>
        <end position="592"/>
    </location>
</feature>
<keyword evidence="3 7" id="KW-1133">Transmembrane helix</keyword>
<keyword evidence="12" id="KW-1185">Reference proteome</keyword>
<feature type="compositionally biased region" description="Basic residues" evidence="6">
    <location>
        <begin position="62"/>
        <end position="72"/>
    </location>
</feature>
<dbReference type="InterPro" id="IPR018820">
    <property type="entry name" value="BRE4-related_DUF2421"/>
</dbReference>
<feature type="transmembrane region" description="Helical" evidence="7">
    <location>
        <begin position="1175"/>
        <end position="1193"/>
    </location>
</feature>
<feature type="transmembrane region" description="Helical" evidence="7">
    <location>
        <begin position="189"/>
        <end position="212"/>
    </location>
</feature>
<dbReference type="Pfam" id="PF10337">
    <property type="entry name" value="ArAE_2_N"/>
    <property type="match status" value="2"/>
</dbReference>
<dbReference type="PANTHER" id="PTHR37994:SF1">
    <property type="entry name" value="ER TRANSPORTER 6TM N-TERMINAL DOMAIN-CONTAINING PROTEIN"/>
    <property type="match status" value="1"/>
</dbReference>
<evidence type="ECO:0000256" key="3">
    <source>
        <dbReference type="ARBA" id="ARBA00022989"/>
    </source>
</evidence>
<evidence type="ECO:0000259" key="10">
    <source>
        <dbReference type="Pfam" id="PF13515"/>
    </source>
</evidence>
<name>A0A8H5EU23_9AGAR</name>
<proteinExistence type="predicted"/>
<feature type="domain" description="DUF2421" evidence="8">
    <location>
        <begin position="1193"/>
        <end position="1379"/>
    </location>
</feature>
<evidence type="ECO:0000313" key="11">
    <source>
        <dbReference type="EMBL" id="KAF5312520.1"/>
    </source>
</evidence>
<feature type="region of interest" description="Disordered" evidence="6">
    <location>
        <begin position="762"/>
        <end position="811"/>
    </location>
</feature>
<dbReference type="GO" id="GO:0016020">
    <property type="term" value="C:membrane"/>
    <property type="evidence" value="ECO:0007669"/>
    <property type="project" value="UniProtKB-SubCell"/>
</dbReference>
<feature type="transmembrane region" description="Helical" evidence="7">
    <location>
        <begin position="1115"/>
        <end position="1133"/>
    </location>
</feature>
<organism evidence="11 12">
    <name type="scientific">Psilocybe cf. subviscida</name>
    <dbReference type="NCBI Taxonomy" id="2480587"/>
    <lineage>
        <taxon>Eukaryota</taxon>
        <taxon>Fungi</taxon>
        <taxon>Dikarya</taxon>
        <taxon>Basidiomycota</taxon>
        <taxon>Agaricomycotina</taxon>
        <taxon>Agaricomycetes</taxon>
        <taxon>Agaricomycetidae</taxon>
        <taxon>Agaricales</taxon>
        <taxon>Agaricineae</taxon>
        <taxon>Strophariaceae</taxon>
        <taxon>Psilocybe</taxon>
    </lineage>
</organism>
<feature type="domain" description="Integral membrane bound transporter" evidence="10">
    <location>
        <begin position="1072"/>
        <end position="1186"/>
    </location>
</feature>
<feature type="compositionally biased region" description="Basic and acidic residues" evidence="6">
    <location>
        <begin position="617"/>
        <end position="632"/>
    </location>
</feature>
<feature type="region of interest" description="Disordered" evidence="6">
    <location>
        <begin position="612"/>
        <end position="632"/>
    </location>
</feature>
<keyword evidence="5" id="KW-0175">Coiled coil</keyword>
<feature type="transmembrane region" description="Helical" evidence="7">
    <location>
        <begin position="97"/>
        <end position="116"/>
    </location>
</feature>
<dbReference type="Pfam" id="PF13515">
    <property type="entry name" value="FUSC_2"/>
    <property type="match status" value="1"/>
</dbReference>
<feature type="region of interest" description="Disordered" evidence="6">
    <location>
        <begin position="1"/>
        <end position="72"/>
    </location>
</feature>
<feature type="transmembrane region" description="Helical" evidence="7">
    <location>
        <begin position="1081"/>
        <end position="1103"/>
    </location>
</feature>
<evidence type="ECO:0000256" key="4">
    <source>
        <dbReference type="ARBA" id="ARBA00023136"/>
    </source>
</evidence>
<keyword evidence="2 7" id="KW-0812">Transmembrane</keyword>
<dbReference type="Proteomes" id="UP000567179">
    <property type="component" value="Unassembled WGS sequence"/>
</dbReference>
<reference evidence="11 12" key="1">
    <citation type="journal article" date="2020" name="ISME J.">
        <title>Uncovering the hidden diversity of litter-decomposition mechanisms in mushroom-forming fungi.</title>
        <authorList>
            <person name="Floudas D."/>
            <person name="Bentzer J."/>
            <person name="Ahren D."/>
            <person name="Johansson T."/>
            <person name="Persson P."/>
            <person name="Tunlid A."/>
        </authorList>
    </citation>
    <scope>NUCLEOTIDE SEQUENCE [LARGE SCALE GENOMIC DNA]</scope>
    <source>
        <strain evidence="11 12">CBS 101986</strain>
    </source>
</reference>
<evidence type="ECO:0000259" key="8">
    <source>
        <dbReference type="Pfam" id="PF10334"/>
    </source>
</evidence>
<feature type="compositionally biased region" description="Polar residues" evidence="6">
    <location>
        <begin position="1"/>
        <end position="13"/>
    </location>
</feature>
<protein>
    <recommendedName>
        <fullName evidence="13">ER transporter 6TM N-terminal domain-containing protein</fullName>
    </recommendedName>
</protein>
<dbReference type="EMBL" id="JAACJJ010000056">
    <property type="protein sequence ID" value="KAF5312520.1"/>
    <property type="molecule type" value="Genomic_DNA"/>
</dbReference>
<keyword evidence="4 7" id="KW-0472">Membrane</keyword>
<dbReference type="OrthoDB" id="2274698at2759"/>
<feature type="transmembrane region" description="Helical" evidence="7">
    <location>
        <begin position="221"/>
        <end position="247"/>
    </location>
</feature>
<feature type="transmembrane region" description="Helical" evidence="7">
    <location>
        <begin position="253"/>
        <end position="272"/>
    </location>
</feature>
<dbReference type="InterPro" id="IPR018823">
    <property type="entry name" value="ArAE_2_N"/>
</dbReference>
<feature type="region of interest" description="Disordered" evidence="6">
    <location>
        <begin position="316"/>
        <end position="359"/>
    </location>
</feature>